<keyword evidence="4" id="KW-0472">Membrane</keyword>
<evidence type="ECO:0000313" key="6">
    <source>
        <dbReference type="Proteomes" id="UP000005522"/>
    </source>
</evidence>
<dbReference type="GeneID" id="92931646"/>
<evidence type="ECO:0000256" key="2">
    <source>
        <dbReference type="ARBA" id="ARBA00022475"/>
    </source>
</evidence>
<keyword evidence="3" id="KW-0963">Cytoplasm</keyword>
<reference evidence="5 6" key="1">
    <citation type="journal article" date="2009" name="J. Bacteriol.">
        <title>Draft genome sequence of the extremely acidophilic bacterium Acidithiobacillus caldus ATCC 51756 reveals metabolic versatility in the genus Acidithiobacillus.</title>
        <authorList>
            <person name="Valdes J."/>
            <person name="Quatrini R."/>
            <person name="Hallberg K."/>
            <person name="Dopson M."/>
            <person name="Valenzuela P.D."/>
            <person name="Holmes D.S."/>
        </authorList>
    </citation>
    <scope>NUCLEOTIDE SEQUENCE [LARGE SCALE GENOMIC DNA]</scope>
    <source>
        <strain evidence="6">ATCC 51756 / DSM 8584 / KU</strain>
    </source>
</reference>
<dbReference type="PANTHER" id="PTHR38100:SF1">
    <property type="entry name" value="HIGH FREQUENCY LYSOGENIZATION PROTEIN HFLD"/>
    <property type="match status" value="1"/>
</dbReference>
<name>A0A059ZZ86_ACICK</name>
<dbReference type="GO" id="GO:0005737">
    <property type="term" value="C:cytoplasm"/>
    <property type="evidence" value="ECO:0007669"/>
    <property type="project" value="UniProtKB-SubCell"/>
</dbReference>
<dbReference type="NCBIfam" id="NF001246">
    <property type="entry name" value="PRK00218.1-2"/>
    <property type="match status" value="1"/>
</dbReference>
<dbReference type="InterPro" id="IPR007451">
    <property type="entry name" value="HflD"/>
</dbReference>
<dbReference type="InterPro" id="IPR035932">
    <property type="entry name" value="HflD-like_sf"/>
</dbReference>
<dbReference type="EMBL" id="CP005986">
    <property type="protein sequence ID" value="AIA55311.1"/>
    <property type="molecule type" value="Genomic_DNA"/>
</dbReference>
<dbReference type="HOGENOM" id="CLU_098920_0_0_6"/>
<evidence type="ECO:0000256" key="4">
    <source>
        <dbReference type="ARBA" id="ARBA00023136"/>
    </source>
</evidence>
<gene>
    <name evidence="5" type="ORF">Acaty_c1445</name>
</gene>
<dbReference type="eggNOG" id="COG2915">
    <property type="taxonomic scope" value="Bacteria"/>
</dbReference>
<dbReference type="KEGG" id="acz:Acaty_c1445"/>
<dbReference type="PANTHER" id="PTHR38100">
    <property type="entry name" value="HIGH FREQUENCY LYSOGENIZATION PROTEIN HFLD"/>
    <property type="match status" value="1"/>
</dbReference>
<evidence type="ECO:0000256" key="1">
    <source>
        <dbReference type="ARBA" id="ARBA00004496"/>
    </source>
</evidence>
<dbReference type="RefSeq" id="WP_004872302.1">
    <property type="nucleotide sequence ID" value="NZ_CP005986.1"/>
</dbReference>
<dbReference type="HAMAP" id="MF_00695">
    <property type="entry name" value="HflD_protein"/>
    <property type="match status" value="1"/>
</dbReference>
<dbReference type="Gene3D" id="1.10.3890.10">
    <property type="entry name" value="HflD-like"/>
    <property type="match status" value="1"/>
</dbReference>
<keyword evidence="2" id="KW-1003">Cell membrane</keyword>
<sequence length="216" mass="23340">MAMFINPARRADRTLALAGILRAAQEVQDAARRGIHDNSMLGSCVQSILSLDGRDSAAVLGGLPSLRRALQGLCPLLQRGPGSAEEAEQMRYALSLAKLGKALIHNHAATERVRRGIDEARRQIEHFGDAIHPSVLGGLANTYAEGIGILSPRIIVSGESRFLTQEEDTVRIRALLLAGVRAAVLWRQAGGSVFTTFWERSALCLESRDLLAHLSS</sequence>
<proteinExistence type="inferred from homology"/>
<dbReference type="AlphaFoldDB" id="A0A059ZZ86"/>
<protein>
    <recommendedName>
        <fullName evidence="7">High frequency lysogenization protein HflD homolog</fullName>
    </recommendedName>
</protein>
<evidence type="ECO:0000313" key="5">
    <source>
        <dbReference type="EMBL" id="AIA55311.1"/>
    </source>
</evidence>
<organism evidence="5 6">
    <name type="scientific">Acidithiobacillus caldus (strain ATCC 51756 / DSM 8584 / KU)</name>
    <dbReference type="NCBI Taxonomy" id="637389"/>
    <lineage>
        <taxon>Bacteria</taxon>
        <taxon>Pseudomonadati</taxon>
        <taxon>Pseudomonadota</taxon>
        <taxon>Acidithiobacillia</taxon>
        <taxon>Acidithiobacillales</taxon>
        <taxon>Acidithiobacillaceae</taxon>
        <taxon>Acidithiobacillus</taxon>
    </lineage>
</organism>
<evidence type="ECO:0000256" key="3">
    <source>
        <dbReference type="ARBA" id="ARBA00022490"/>
    </source>
</evidence>
<comment type="subcellular location">
    <subcellularLocation>
        <location evidence="1">Cytoplasm</location>
    </subcellularLocation>
</comment>
<dbReference type="Proteomes" id="UP000005522">
    <property type="component" value="Chromosome"/>
</dbReference>
<dbReference type="Pfam" id="PF04356">
    <property type="entry name" value="DUF489"/>
    <property type="match status" value="1"/>
</dbReference>
<dbReference type="SUPFAM" id="SSF101322">
    <property type="entry name" value="YcfC-like"/>
    <property type="match status" value="1"/>
</dbReference>
<accession>A0A059ZZ86</accession>
<evidence type="ECO:0008006" key="7">
    <source>
        <dbReference type="Google" id="ProtNLM"/>
    </source>
</evidence>